<name>A0A1W1EE22_9ZZZZ</name>
<keyword evidence="3" id="KW-0133">Cell shape</keyword>
<dbReference type="GO" id="GO:0018104">
    <property type="term" value="P:peptidoglycan-protein cross-linking"/>
    <property type="evidence" value="ECO:0007669"/>
    <property type="project" value="TreeGrafter"/>
</dbReference>
<evidence type="ECO:0000256" key="4">
    <source>
        <dbReference type="ARBA" id="ARBA00022984"/>
    </source>
</evidence>
<dbReference type="InterPro" id="IPR005490">
    <property type="entry name" value="LD_TPept_cat_dom"/>
</dbReference>
<dbReference type="PANTHER" id="PTHR30582">
    <property type="entry name" value="L,D-TRANSPEPTIDASE"/>
    <property type="match status" value="1"/>
</dbReference>
<evidence type="ECO:0000256" key="2">
    <source>
        <dbReference type="ARBA" id="ARBA00022679"/>
    </source>
</evidence>
<dbReference type="UniPathway" id="UPA00219"/>
<evidence type="ECO:0000259" key="6">
    <source>
        <dbReference type="PROSITE" id="PS52029"/>
    </source>
</evidence>
<evidence type="ECO:0000256" key="5">
    <source>
        <dbReference type="ARBA" id="ARBA00023316"/>
    </source>
</evidence>
<dbReference type="AlphaFoldDB" id="A0A1W1EE22"/>
<accession>A0A1W1EE22</accession>
<dbReference type="PROSITE" id="PS52029">
    <property type="entry name" value="LD_TPASE"/>
    <property type="match status" value="1"/>
</dbReference>
<dbReference type="SUPFAM" id="SSF141523">
    <property type="entry name" value="L,D-transpeptidase catalytic domain-like"/>
    <property type="match status" value="1"/>
</dbReference>
<protein>
    <recommendedName>
        <fullName evidence="6">L,D-TPase catalytic domain-containing protein</fullName>
    </recommendedName>
</protein>
<evidence type="ECO:0000256" key="3">
    <source>
        <dbReference type="ARBA" id="ARBA00022960"/>
    </source>
</evidence>
<dbReference type="Gene3D" id="2.40.440.10">
    <property type="entry name" value="L,D-transpeptidase catalytic domain-like"/>
    <property type="match status" value="1"/>
</dbReference>
<dbReference type="GO" id="GO:0071555">
    <property type="term" value="P:cell wall organization"/>
    <property type="evidence" value="ECO:0007669"/>
    <property type="project" value="UniProtKB-KW"/>
</dbReference>
<dbReference type="EMBL" id="FPKX01000044">
    <property type="protein sequence ID" value="SFZ98307.1"/>
    <property type="molecule type" value="Genomic_DNA"/>
</dbReference>
<keyword evidence="2" id="KW-0808">Transferase</keyword>
<evidence type="ECO:0000256" key="1">
    <source>
        <dbReference type="ARBA" id="ARBA00004752"/>
    </source>
</evidence>
<dbReference type="CDD" id="cd16913">
    <property type="entry name" value="YkuD_like"/>
    <property type="match status" value="1"/>
</dbReference>
<reference evidence="7" key="1">
    <citation type="submission" date="2016-10" db="EMBL/GenBank/DDBJ databases">
        <authorList>
            <person name="de Groot N.N."/>
        </authorList>
    </citation>
    <scope>NUCLEOTIDE SEQUENCE</scope>
</reference>
<dbReference type="GO" id="GO:0005576">
    <property type="term" value="C:extracellular region"/>
    <property type="evidence" value="ECO:0007669"/>
    <property type="project" value="TreeGrafter"/>
</dbReference>
<dbReference type="PANTHER" id="PTHR30582:SF2">
    <property type="entry name" value="L,D-TRANSPEPTIDASE YCIB-RELATED"/>
    <property type="match status" value="1"/>
</dbReference>
<dbReference type="InterPro" id="IPR050979">
    <property type="entry name" value="LD-transpeptidase"/>
</dbReference>
<dbReference type="Pfam" id="PF03734">
    <property type="entry name" value="YkuD"/>
    <property type="match status" value="1"/>
</dbReference>
<dbReference type="GO" id="GO:0016740">
    <property type="term" value="F:transferase activity"/>
    <property type="evidence" value="ECO:0007669"/>
    <property type="project" value="UniProtKB-KW"/>
</dbReference>
<feature type="domain" description="L,D-TPase catalytic" evidence="6">
    <location>
        <begin position="55"/>
        <end position="167"/>
    </location>
</feature>
<organism evidence="7">
    <name type="scientific">hydrothermal vent metagenome</name>
    <dbReference type="NCBI Taxonomy" id="652676"/>
    <lineage>
        <taxon>unclassified sequences</taxon>
        <taxon>metagenomes</taxon>
        <taxon>ecological metagenomes</taxon>
    </lineage>
</organism>
<keyword evidence="5" id="KW-0961">Cell wall biogenesis/degradation</keyword>
<comment type="pathway">
    <text evidence="1">Cell wall biogenesis; peptidoglycan biosynthesis.</text>
</comment>
<proteinExistence type="predicted"/>
<gene>
    <name evidence="7" type="ORF">MNB_SV-5-1820</name>
</gene>
<sequence length="195" mass="22747">MRLILLGISIFLTFLSADEEKHRELIPFSKTEFTYIDKAGNETDIDMTGKEFIFVSVREENSDGRFYAVDKDGTVWLSGGISSGEEIGFTPSGKWKVLRKIRFYTSKTYPEEDGSNNMDYSLFFTKWGHALHKGSINNTSHGCIHVEENDIRRLFAWAKLGTPVFISRHRYIQFARPDLKRIYLTEKQYRRAKRR</sequence>
<evidence type="ECO:0000313" key="7">
    <source>
        <dbReference type="EMBL" id="SFZ98307.1"/>
    </source>
</evidence>
<dbReference type="GO" id="GO:0008360">
    <property type="term" value="P:regulation of cell shape"/>
    <property type="evidence" value="ECO:0007669"/>
    <property type="project" value="UniProtKB-KW"/>
</dbReference>
<keyword evidence="4" id="KW-0573">Peptidoglycan synthesis</keyword>
<dbReference type="GO" id="GO:0071972">
    <property type="term" value="F:peptidoglycan L,D-transpeptidase activity"/>
    <property type="evidence" value="ECO:0007669"/>
    <property type="project" value="TreeGrafter"/>
</dbReference>
<dbReference type="InterPro" id="IPR038063">
    <property type="entry name" value="Transpep_catalytic_dom"/>
</dbReference>